<gene>
    <name evidence="5" type="ORF">GCM10010911_16470</name>
</gene>
<reference evidence="5" key="2">
    <citation type="submission" date="2020-09" db="EMBL/GenBank/DDBJ databases">
        <authorList>
            <person name="Sun Q."/>
            <person name="Zhou Y."/>
        </authorList>
    </citation>
    <scope>NUCLEOTIDE SEQUENCE</scope>
    <source>
        <strain evidence="5">CGMCC 1.15178</strain>
    </source>
</reference>
<name>A0A917DQ44_9BACL</name>
<dbReference type="RefSeq" id="WP_188990823.1">
    <property type="nucleotide sequence ID" value="NZ_BMHP01000001.1"/>
</dbReference>
<comment type="caution">
    <text evidence="5">The sequence shown here is derived from an EMBL/GenBank/DDBJ whole genome shotgun (WGS) entry which is preliminary data.</text>
</comment>
<dbReference type="Pfam" id="PF20014">
    <property type="entry name" value="GAP1-M"/>
    <property type="match status" value="1"/>
</dbReference>
<protein>
    <recommendedName>
        <fullName evidence="7">Glycosyltransferase</fullName>
    </recommendedName>
</protein>
<dbReference type="Proteomes" id="UP000612456">
    <property type="component" value="Unassembled WGS sequence"/>
</dbReference>
<feature type="domain" description="GTPase-associated protein 1 N-terminal" evidence="3">
    <location>
        <begin position="9"/>
        <end position="147"/>
    </location>
</feature>
<feature type="compositionally biased region" description="Polar residues" evidence="1">
    <location>
        <begin position="882"/>
        <end position="898"/>
    </location>
</feature>
<keyword evidence="2" id="KW-0472">Membrane</keyword>
<reference evidence="5" key="1">
    <citation type="journal article" date="2014" name="Int. J. Syst. Evol. Microbiol.">
        <title>Complete genome sequence of Corynebacterium casei LMG S-19264T (=DSM 44701T), isolated from a smear-ripened cheese.</title>
        <authorList>
            <consortium name="US DOE Joint Genome Institute (JGI-PGF)"/>
            <person name="Walter F."/>
            <person name="Albersmeier A."/>
            <person name="Kalinowski J."/>
            <person name="Ruckert C."/>
        </authorList>
    </citation>
    <scope>NUCLEOTIDE SEQUENCE</scope>
    <source>
        <strain evidence="5">CGMCC 1.15178</strain>
    </source>
</reference>
<dbReference type="AlphaFoldDB" id="A0A917DQ44"/>
<sequence>MRDSNPGRMIQQQMYARERRGIFRSAEGYDTIAKSSGLDPSFIKKVLHPLCVYDAPAELAARGEKDEAAYPETMHLLHLDNGDIVLGRSIYQAADFTGLRSAFFTHNYIIPSGHESGSERDYENWLHAYFADRYDIDNGTEIAELASLPIQSAAAAKFPYRSLLEQLNIGEKAFKQLLFAVMAAVGGKKKIYIALDVPIAQVSIQAKQLLALLYQSLPYAYRKQLGFITYAKEPQSRKSVHITFVEQGSLRPGDRSIEKDYTFDFVNGRIMNVDLESMDQPYLDFAWDNLGRPERADSFFQFAELMLANMGPERQIAAASYHELCVIYQIEQGNDTLYETHKSAVLRGLIDYLQPIRSLDSKLRLNDLFLSRFDYEFDRLRKGQVPEPFIADAFKEYNRIDGNNIESKLVTFFILALNNANRKNDPETAETFYTTIESSPDLSKSFFAKLLTDSRTADSLFIPFLEKKLMAAGGAQIVLQLIEQWGNVHPGLFRYELFHTLAHEQLMEKIAREHHSLAAADKILEQLRRLKDEASSGIKKQLLSHEDVELYQDLELEVYRAMLAGLDLDKLSKDQLASVEFLQHKDQIQRWNVQLQVPGHKSAAYELLTLYEWFTLPEPTAAIFNRLSSTEAERVQRIGRRLLAGQVEPAGFSRIVLAYLRSPEMETVDYAGLLEYMEQNAPDKETLYRFFQWSEKHRDFMRPRGFVPAYSKAIIGYFLKYDRNAFKKRANRKLLLNMSGTSLTAVYKQAELELSSPLAKFFRKNRKLTMFTSIMAVGIVLVIAGLLALSGKEEAKQEGAALPEVQPTTEPGVVESDTVVYAEQSPATEGQAAATSLVFLFKDAAACSRFAPGSLTIEPPGAEAIEYTELEFSPACSDDVPGNNTTDNQAGEPSQPTGSADAPTADSATPPAASNEETPDAGAAVDTGSSEKTGSANDGTSESENTAGTISEPEQSGSMEDELEGYTSRVVVRLGKQAEIPDDSIIQVGEAKYKLTVLKVVDK</sequence>
<feature type="region of interest" description="Disordered" evidence="1">
    <location>
        <begin position="874"/>
        <end position="964"/>
    </location>
</feature>
<keyword evidence="2" id="KW-1133">Transmembrane helix</keyword>
<feature type="compositionally biased region" description="Polar residues" evidence="1">
    <location>
        <begin position="927"/>
        <end position="958"/>
    </location>
</feature>
<evidence type="ECO:0000259" key="3">
    <source>
        <dbReference type="Pfam" id="PF20013"/>
    </source>
</evidence>
<organism evidence="5 6">
    <name type="scientific">Paenibacillus nasutitermitis</name>
    <dbReference type="NCBI Taxonomy" id="1652958"/>
    <lineage>
        <taxon>Bacteria</taxon>
        <taxon>Bacillati</taxon>
        <taxon>Bacillota</taxon>
        <taxon>Bacilli</taxon>
        <taxon>Bacillales</taxon>
        <taxon>Paenibacillaceae</taxon>
        <taxon>Paenibacillus</taxon>
    </lineage>
</organism>
<evidence type="ECO:0008006" key="7">
    <source>
        <dbReference type="Google" id="ProtNLM"/>
    </source>
</evidence>
<keyword evidence="6" id="KW-1185">Reference proteome</keyword>
<proteinExistence type="predicted"/>
<evidence type="ECO:0000259" key="4">
    <source>
        <dbReference type="Pfam" id="PF20014"/>
    </source>
</evidence>
<dbReference type="Pfam" id="PF20013">
    <property type="entry name" value="GAP1-N2"/>
    <property type="match status" value="1"/>
</dbReference>
<keyword evidence="2" id="KW-0812">Transmembrane</keyword>
<evidence type="ECO:0000313" key="6">
    <source>
        <dbReference type="Proteomes" id="UP000612456"/>
    </source>
</evidence>
<feature type="domain" description="GTPase-associated protein 1 middle" evidence="4">
    <location>
        <begin position="163"/>
        <end position="266"/>
    </location>
</feature>
<dbReference type="InterPro" id="IPR045402">
    <property type="entry name" value="GAP1-N2"/>
</dbReference>
<feature type="compositionally biased region" description="Low complexity" evidence="1">
    <location>
        <begin position="899"/>
        <end position="914"/>
    </location>
</feature>
<evidence type="ECO:0000256" key="1">
    <source>
        <dbReference type="SAM" id="MobiDB-lite"/>
    </source>
</evidence>
<feature type="transmembrane region" description="Helical" evidence="2">
    <location>
        <begin position="768"/>
        <end position="789"/>
    </location>
</feature>
<evidence type="ECO:0000313" key="5">
    <source>
        <dbReference type="EMBL" id="GGD59357.1"/>
    </source>
</evidence>
<accession>A0A917DQ44</accession>
<dbReference type="InterPro" id="IPR045401">
    <property type="entry name" value="GAP1-M"/>
</dbReference>
<dbReference type="EMBL" id="BMHP01000001">
    <property type="protein sequence ID" value="GGD59357.1"/>
    <property type="molecule type" value="Genomic_DNA"/>
</dbReference>
<evidence type="ECO:0000256" key="2">
    <source>
        <dbReference type="SAM" id="Phobius"/>
    </source>
</evidence>